<feature type="region of interest" description="Disordered" evidence="5">
    <location>
        <begin position="1"/>
        <end position="61"/>
    </location>
</feature>
<keyword evidence="4 6" id="KW-0472">Membrane</keyword>
<keyword evidence="9" id="KW-1185">Reference proteome</keyword>
<dbReference type="InterPro" id="IPR011701">
    <property type="entry name" value="MFS"/>
</dbReference>
<dbReference type="GO" id="GO:0022857">
    <property type="term" value="F:transmembrane transporter activity"/>
    <property type="evidence" value="ECO:0007669"/>
    <property type="project" value="InterPro"/>
</dbReference>
<comment type="subcellular location">
    <subcellularLocation>
        <location evidence="1">Membrane</location>
        <topology evidence="1">Multi-pass membrane protein</topology>
    </subcellularLocation>
</comment>
<keyword evidence="2 6" id="KW-0812">Transmembrane</keyword>
<dbReference type="InterPro" id="IPR036259">
    <property type="entry name" value="MFS_trans_sf"/>
</dbReference>
<feature type="transmembrane region" description="Helical" evidence="6">
    <location>
        <begin position="296"/>
        <end position="321"/>
    </location>
</feature>
<feature type="compositionally biased region" description="Polar residues" evidence="5">
    <location>
        <begin position="10"/>
        <end position="19"/>
    </location>
</feature>
<organism evidence="8 9">
    <name type="scientific">Cylindrobasidium torrendii FP15055 ss-10</name>
    <dbReference type="NCBI Taxonomy" id="1314674"/>
    <lineage>
        <taxon>Eukaryota</taxon>
        <taxon>Fungi</taxon>
        <taxon>Dikarya</taxon>
        <taxon>Basidiomycota</taxon>
        <taxon>Agaricomycotina</taxon>
        <taxon>Agaricomycetes</taxon>
        <taxon>Agaricomycetidae</taxon>
        <taxon>Agaricales</taxon>
        <taxon>Marasmiineae</taxon>
        <taxon>Physalacriaceae</taxon>
        <taxon>Cylindrobasidium</taxon>
    </lineage>
</organism>
<dbReference type="PROSITE" id="PS50850">
    <property type="entry name" value="MFS"/>
    <property type="match status" value="1"/>
</dbReference>
<feature type="transmembrane region" description="Helical" evidence="6">
    <location>
        <begin position="104"/>
        <end position="122"/>
    </location>
</feature>
<evidence type="ECO:0000259" key="7">
    <source>
        <dbReference type="PROSITE" id="PS50850"/>
    </source>
</evidence>
<accession>A0A0D7B5Z1</accession>
<feature type="transmembrane region" description="Helical" evidence="6">
    <location>
        <begin position="438"/>
        <end position="463"/>
    </location>
</feature>
<feature type="transmembrane region" description="Helical" evidence="6">
    <location>
        <begin position="475"/>
        <end position="495"/>
    </location>
</feature>
<dbReference type="CDD" id="cd17323">
    <property type="entry name" value="MFS_Tpo1_MDR_like"/>
    <property type="match status" value="1"/>
</dbReference>
<dbReference type="PANTHER" id="PTHR23502">
    <property type="entry name" value="MAJOR FACILITATOR SUPERFAMILY"/>
    <property type="match status" value="1"/>
</dbReference>
<dbReference type="EMBL" id="KN880583">
    <property type="protein sequence ID" value="KIY65609.1"/>
    <property type="molecule type" value="Genomic_DNA"/>
</dbReference>
<feature type="domain" description="Major facilitator superfamily (MFS) profile" evidence="7">
    <location>
        <begin position="68"/>
        <end position="500"/>
    </location>
</feature>
<protein>
    <submittedName>
        <fullName evidence="8">MFS general substrate transporter</fullName>
    </submittedName>
</protein>
<dbReference type="InterPro" id="IPR020846">
    <property type="entry name" value="MFS_dom"/>
</dbReference>
<feature type="transmembrane region" description="Helical" evidence="6">
    <location>
        <begin position="381"/>
        <end position="400"/>
    </location>
</feature>
<dbReference type="AlphaFoldDB" id="A0A0D7B5Z1"/>
<feature type="transmembrane region" description="Helical" evidence="6">
    <location>
        <begin position="159"/>
        <end position="182"/>
    </location>
</feature>
<proteinExistence type="predicted"/>
<evidence type="ECO:0000256" key="5">
    <source>
        <dbReference type="SAM" id="MobiDB-lite"/>
    </source>
</evidence>
<feature type="transmembrane region" description="Helical" evidence="6">
    <location>
        <begin position="224"/>
        <end position="244"/>
    </location>
</feature>
<feature type="transmembrane region" description="Helical" evidence="6">
    <location>
        <begin position="194"/>
        <end position="218"/>
    </location>
</feature>
<dbReference type="FunFam" id="1.20.1250.20:FF:000082">
    <property type="entry name" value="MFS multidrug transporter, putative"/>
    <property type="match status" value="1"/>
</dbReference>
<keyword evidence="3 6" id="KW-1133">Transmembrane helix</keyword>
<dbReference type="SUPFAM" id="SSF103473">
    <property type="entry name" value="MFS general substrate transporter"/>
    <property type="match status" value="1"/>
</dbReference>
<evidence type="ECO:0000256" key="4">
    <source>
        <dbReference type="ARBA" id="ARBA00023136"/>
    </source>
</evidence>
<gene>
    <name evidence="8" type="ORF">CYLTODRAFT_400139</name>
</gene>
<feature type="transmembrane region" description="Helical" evidence="6">
    <location>
        <begin position="67"/>
        <end position="84"/>
    </location>
</feature>
<evidence type="ECO:0000313" key="8">
    <source>
        <dbReference type="EMBL" id="KIY65609.1"/>
    </source>
</evidence>
<dbReference type="OrthoDB" id="9986881at2759"/>
<feature type="compositionally biased region" description="Pro residues" evidence="5">
    <location>
        <begin position="29"/>
        <end position="41"/>
    </location>
</feature>
<feature type="transmembrane region" description="Helical" evidence="6">
    <location>
        <begin position="341"/>
        <end position="360"/>
    </location>
</feature>
<sequence>MTEYEKRSAPLTSRSSTPTILEAKESTAPEPPKQPLVPIPPRDPRLINWDGPDDPQNPQNLPRRRKWLVTAVCLTICVNVTFASSAPAAASQAMKEVFGASDEATYGVISCFLLGYAIGPSFWGPGSEFYGRRLVLVSSMVCYTLFFLGQALAQNMASILVTRFFCGFFGVAPLTVCGGVIADVWSAVDRGTAMALFTASVSLGPVFGPIVAGFIASSDVSWRWIYWVMMIYAGFCTAVVFFLLPETYPRIILEKKLKHLQKTDPKSVEGLKADRDLEDWSLQGIMERTLLRPFKMLLLEPILLLITIYMSMVYGVLYGLFEAVPVVFIERRGFTIWQNGLVFISLGLGNLTGATISWFMSRRYAKLVVEWQGFPPPEHRLYAAMIGAPALVIGGFWLGWTGEYASVHWIVPTISLYFLGMSFVCFFNSFLTYIVDTYLMYAASGLASNTILRSLVAAAFPLFTTQMYHNLGVNWASTLIAFIAVLLAPMPFLFFRYGARIRMKSKFAPCMDLKIAAARKEAGNQDTA</sequence>
<feature type="transmembrane region" description="Helical" evidence="6">
    <location>
        <begin position="134"/>
        <end position="153"/>
    </location>
</feature>
<dbReference type="Proteomes" id="UP000054007">
    <property type="component" value="Unassembled WGS sequence"/>
</dbReference>
<evidence type="ECO:0000256" key="1">
    <source>
        <dbReference type="ARBA" id="ARBA00004141"/>
    </source>
</evidence>
<dbReference type="GO" id="GO:0005886">
    <property type="term" value="C:plasma membrane"/>
    <property type="evidence" value="ECO:0007669"/>
    <property type="project" value="TreeGrafter"/>
</dbReference>
<dbReference type="Gene3D" id="1.20.1250.20">
    <property type="entry name" value="MFS general substrate transporter like domains"/>
    <property type="match status" value="1"/>
</dbReference>
<evidence type="ECO:0000256" key="2">
    <source>
        <dbReference type="ARBA" id="ARBA00022692"/>
    </source>
</evidence>
<evidence type="ECO:0000256" key="6">
    <source>
        <dbReference type="SAM" id="Phobius"/>
    </source>
</evidence>
<dbReference type="STRING" id="1314674.A0A0D7B5Z1"/>
<reference evidence="8 9" key="1">
    <citation type="journal article" date="2015" name="Fungal Genet. Biol.">
        <title>Evolution of novel wood decay mechanisms in Agaricales revealed by the genome sequences of Fistulina hepatica and Cylindrobasidium torrendii.</title>
        <authorList>
            <person name="Floudas D."/>
            <person name="Held B.W."/>
            <person name="Riley R."/>
            <person name="Nagy L.G."/>
            <person name="Koehler G."/>
            <person name="Ransdell A.S."/>
            <person name="Younus H."/>
            <person name="Chow J."/>
            <person name="Chiniquy J."/>
            <person name="Lipzen A."/>
            <person name="Tritt A."/>
            <person name="Sun H."/>
            <person name="Haridas S."/>
            <person name="LaButti K."/>
            <person name="Ohm R.A."/>
            <person name="Kues U."/>
            <person name="Blanchette R.A."/>
            <person name="Grigoriev I.V."/>
            <person name="Minto R.E."/>
            <person name="Hibbett D.S."/>
        </authorList>
    </citation>
    <scope>NUCLEOTIDE SEQUENCE [LARGE SCALE GENOMIC DNA]</scope>
    <source>
        <strain evidence="8 9">FP15055 ss-10</strain>
    </source>
</reference>
<dbReference type="Pfam" id="PF07690">
    <property type="entry name" value="MFS_1"/>
    <property type="match status" value="1"/>
</dbReference>
<feature type="transmembrane region" description="Helical" evidence="6">
    <location>
        <begin position="406"/>
        <end position="431"/>
    </location>
</feature>
<dbReference type="PANTHER" id="PTHR23502:SF74">
    <property type="entry name" value="MAJOR FACILITATOR SUPERFAMILY (MFS) PROFILE DOMAIN-CONTAINING PROTEIN"/>
    <property type="match status" value="1"/>
</dbReference>
<evidence type="ECO:0000256" key="3">
    <source>
        <dbReference type="ARBA" id="ARBA00022989"/>
    </source>
</evidence>
<evidence type="ECO:0000313" key="9">
    <source>
        <dbReference type="Proteomes" id="UP000054007"/>
    </source>
</evidence>
<name>A0A0D7B5Z1_9AGAR</name>